<dbReference type="PANTHER" id="PTHR10653:SF0">
    <property type="entry name" value="F-ACTIN-CAPPING PROTEIN SUBUNIT ALPHA"/>
    <property type="match status" value="1"/>
</dbReference>
<dbReference type="PRINTS" id="PR00191">
    <property type="entry name" value="FACTINCAPA"/>
</dbReference>
<evidence type="ECO:0000256" key="2">
    <source>
        <dbReference type="ARBA" id="ARBA00022467"/>
    </source>
</evidence>
<accession>A0ABD6EN38</accession>
<dbReference type="SUPFAM" id="SSF90096">
    <property type="entry name" value="Subunits of heterodimeric actin filament capping protein Capz"/>
    <property type="match status" value="1"/>
</dbReference>
<keyword evidence="2 4" id="KW-0117">Actin capping</keyword>
<dbReference type="GO" id="GO:0051016">
    <property type="term" value="P:barbed-end actin filament capping"/>
    <property type="evidence" value="ECO:0007669"/>
    <property type="project" value="UniProtKB-UniRule"/>
</dbReference>
<dbReference type="Pfam" id="PF01267">
    <property type="entry name" value="F-actin_cap_A"/>
    <property type="match status" value="1"/>
</dbReference>
<dbReference type="Gene3D" id="3.30.1140.60">
    <property type="entry name" value="F-actin capping protein, alpha subunit"/>
    <property type="match status" value="1"/>
</dbReference>
<dbReference type="EMBL" id="JBGFUD010006362">
    <property type="protein sequence ID" value="MFH4980950.1"/>
    <property type="molecule type" value="Genomic_DNA"/>
</dbReference>
<comment type="function">
    <text evidence="4">F-actin-capping proteins bind in a Ca(2+)-independent manner to the fast growing ends of actin filaments (barbed end) thereby blocking the exchange of subunits at these ends. Unlike other capping proteins (such as gelsolin and severin), these proteins do not sever actin filaments.</text>
</comment>
<evidence type="ECO:0000313" key="5">
    <source>
        <dbReference type="EMBL" id="MFH4980950.1"/>
    </source>
</evidence>
<comment type="caution">
    <text evidence="5">The sequence shown here is derived from an EMBL/GenBank/DDBJ whole genome shotgun (WGS) entry which is preliminary data.</text>
</comment>
<dbReference type="GO" id="GO:0008290">
    <property type="term" value="C:F-actin capping protein complex"/>
    <property type="evidence" value="ECO:0007669"/>
    <property type="project" value="UniProtKB-UniRule"/>
</dbReference>
<proteinExistence type="inferred from homology"/>
<dbReference type="InterPro" id="IPR037282">
    <property type="entry name" value="CapZ_alpha/beta"/>
</dbReference>
<gene>
    <name evidence="5" type="ORF">AB6A40_007659</name>
</gene>
<dbReference type="Proteomes" id="UP001608902">
    <property type="component" value="Unassembled WGS sequence"/>
</dbReference>
<organism evidence="5 6">
    <name type="scientific">Gnathostoma spinigerum</name>
    <dbReference type="NCBI Taxonomy" id="75299"/>
    <lineage>
        <taxon>Eukaryota</taxon>
        <taxon>Metazoa</taxon>
        <taxon>Ecdysozoa</taxon>
        <taxon>Nematoda</taxon>
        <taxon>Chromadorea</taxon>
        <taxon>Rhabditida</taxon>
        <taxon>Spirurina</taxon>
        <taxon>Gnathostomatomorpha</taxon>
        <taxon>Gnathostomatoidea</taxon>
        <taxon>Gnathostomatidae</taxon>
        <taxon>Gnathostoma</taxon>
    </lineage>
</organism>
<evidence type="ECO:0000256" key="4">
    <source>
        <dbReference type="RuleBase" id="RU365077"/>
    </source>
</evidence>
<evidence type="ECO:0000256" key="1">
    <source>
        <dbReference type="ARBA" id="ARBA00010479"/>
    </source>
</evidence>
<dbReference type="InterPro" id="IPR042489">
    <property type="entry name" value="CapZ_alpha_1"/>
</dbReference>
<dbReference type="AlphaFoldDB" id="A0ABD6EN38"/>
<dbReference type="PANTHER" id="PTHR10653">
    <property type="entry name" value="F-ACTIN-CAPPING PROTEIN SUBUNIT ALPHA"/>
    <property type="match status" value="1"/>
</dbReference>
<reference evidence="5 6" key="1">
    <citation type="submission" date="2024-08" db="EMBL/GenBank/DDBJ databases">
        <title>Gnathostoma spinigerum genome.</title>
        <authorList>
            <person name="Gonzalez-Bertolin B."/>
            <person name="Monzon S."/>
            <person name="Zaballos A."/>
            <person name="Jimenez P."/>
            <person name="Dekumyoy P."/>
            <person name="Varona S."/>
            <person name="Cuesta I."/>
            <person name="Sumanam S."/>
            <person name="Adisakwattana P."/>
            <person name="Gasser R.B."/>
            <person name="Hernandez-Gonzalez A."/>
            <person name="Young N.D."/>
            <person name="Perteguer M.J."/>
        </authorList>
    </citation>
    <scope>NUCLEOTIDE SEQUENCE [LARGE SCALE GENOMIC DNA]</scope>
    <source>
        <strain evidence="5">AL3</strain>
        <tissue evidence="5">Liver</tissue>
    </source>
</reference>
<dbReference type="Gene3D" id="3.90.1150.210">
    <property type="entry name" value="F-actin capping protein, beta subunit"/>
    <property type="match status" value="1"/>
</dbReference>
<protein>
    <recommendedName>
        <fullName evidence="4">F-actin-capping protein subunit alpha</fullName>
    </recommendedName>
</protein>
<comment type="similarity">
    <text evidence="1 4">Belongs to the F-actin-capping protein alpha subunit family.</text>
</comment>
<name>A0ABD6EN38_9BILA</name>
<evidence type="ECO:0000313" key="6">
    <source>
        <dbReference type="Proteomes" id="UP001608902"/>
    </source>
</evidence>
<dbReference type="InterPro" id="IPR042276">
    <property type="entry name" value="CapZ_alpha/beta_2"/>
</dbReference>
<keyword evidence="3 4" id="KW-0009">Actin-binding</keyword>
<dbReference type="InterPro" id="IPR002189">
    <property type="entry name" value="CapZ_alpha"/>
</dbReference>
<comment type="subunit">
    <text evidence="4">Heterodimer of an alpha and a beta subunit.</text>
</comment>
<keyword evidence="6" id="KW-1185">Reference proteome</keyword>
<dbReference type="FunFam" id="3.90.1150.210:FF:000003">
    <property type="entry name" value="F-actin-capping protein subunit alpha"/>
    <property type="match status" value="1"/>
</dbReference>
<sequence>MSITAESSLSDSEKLRIASNFLKHAPPGEFNEVFNDVRMLINNDTLLKEGCGPIFAEYNKEQFFPVKLEGAERPSLITPFNELPNGRFFDPKSAKTFKYDHLRKEGTDLKDEIIVDGSNEDWRKILQEEADKYVDNHYVDTGTATVFYHSRSFILCIESHRFQPKNFWNGRWRSQWMIPVGNGQVGQQELKGVVKVQIHYYEDGNVQLVSSKDIAAKVNVSSDHQQTAKDIFKIIWEEESKYQDAVQENYQQMSTTTFKALRRQLPVTGVKFDWNNTHAYRIGKDLKPQ</sequence>
<evidence type="ECO:0000256" key="3">
    <source>
        <dbReference type="ARBA" id="ARBA00023203"/>
    </source>
</evidence>
<dbReference type="GO" id="GO:0003779">
    <property type="term" value="F:actin binding"/>
    <property type="evidence" value="ECO:0007669"/>
    <property type="project" value="UniProtKB-KW"/>
</dbReference>